<dbReference type="InterPro" id="IPR011904">
    <property type="entry name" value="Ac_CoA_lig"/>
</dbReference>
<feature type="binding site" evidence="6">
    <location>
        <position position="545"/>
    </location>
    <ligand>
        <name>Mg(2+)</name>
        <dbReference type="ChEBI" id="CHEBI:18420"/>
    </ligand>
</feature>
<dbReference type="InterPro" id="IPR042099">
    <property type="entry name" value="ANL_N_sf"/>
</dbReference>
<feature type="binding site" evidence="6">
    <location>
        <position position="547"/>
    </location>
    <ligand>
        <name>Mg(2+)</name>
        <dbReference type="ChEBI" id="CHEBI:18420"/>
    </ligand>
</feature>
<dbReference type="EMBL" id="JARXHW010000050">
    <property type="protein sequence ID" value="MDQ8209067.1"/>
    <property type="molecule type" value="Genomic_DNA"/>
</dbReference>
<feature type="binding site" evidence="6">
    <location>
        <position position="508"/>
    </location>
    <ligand>
        <name>ATP</name>
        <dbReference type="ChEBI" id="CHEBI:30616"/>
    </ligand>
</feature>
<dbReference type="EC" id="6.2.1.1" evidence="6"/>
<evidence type="ECO:0000256" key="1">
    <source>
        <dbReference type="ARBA" id="ARBA00006432"/>
    </source>
</evidence>
<dbReference type="GO" id="GO:0003987">
    <property type="term" value="F:acetate-CoA ligase activity"/>
    <property type="evidence" value="ECO:0007669"/>
    <property type="project" value="UniProtKB-EC"/>
</dbReference>
<dbReference type="InterPro" id="IPR032387">
    <property type="entry name" value="ACAS_N"/>
</dbReference>
<feature type="binding site" evidence="6">
    <location>
        <position position="550"/>
    </location>
    <ligand>
        <name>Mg(2+)</name>
        <dbReference type="ChEBI" id="CHEBI:18420"/>
    </ligand>
</feature>
<comment type="caution">
    <text evidence="10">The sequence shown here is derived from an EMBL/GenBank/DDBJ whole genome shotgun (WGS) entry which is preliminary data.</text>
</comment>
<feature type="binding site" evidence="6">
    <location>
        <position position="345"/>
    </location>
    <ligand>
        <name>CoA</name>
        <dbReference type="ChEBI" id="CHEBI:57287"/>
    </ligand>
</feature>
<evidence type="ECO:0000256" key="4">
    <source>
        <dbReference type="ARBA" id="ARBA00022840"/>
    </source>
</evidence>
<comment type="PTM">
    <text evidence="6">Acetylated. Deacetylation by the SIR2-homolog deacetylase activates the enzyme.</text>
</comment>
<comment type="similarity">
    <text evidence="1 6">Belongs to the ATP-dependent AMP-binding enzyme family.</text>
</comment>
<dbReference type="InterPro" id="IPR000873">
    <property type="entry name" value="AMP-dep_synth/lig_dom"/>
</dbReference>
<gene>
    <name evidence="10" type="primary">acs</name>
    <name evidence="6" type="synonym">acsA</name>
    <name evidence="10" type="ORF">QEH52_16195</name>
</gene>
<dbReference type="PANTHER" id="PTHR24095:SF14">
    <property type="entry name" value="ACETYL-COENZYME A SYNTHETASE 1"/>
    <property type="match status" value="1"/>
</dbReference>
<dbReference type="SUPFAM" id="SSF56801">
    <property type="entry name" value="Acetyl-CoA synthetase-like"/>
    <property type="match status" value="1"/>
</dbReference>
<dbReference type="InterPro" id="IPR020845">
    <property type="entry name" value="AMP-binding_CS"/>
</dbReference>
<comment type="catalytic activity">
    <reaction evidence="6">
        <text>acetate + ATP + CoA = acetyl-CoA + AMP + diphosphate</text>
        <dbReference type="Rhea" id="RHEA:23176"/>
        <dbReference type="ChEBI" id="CHEBI:30089"/>
        <dbReference type="ChEBI" id="CHEBI:30616"/>
        <dbReference type="ChEBI" id="CHEBI:33019"/>
        <dbReference type="ChEBI" id="CHEBI:57287"/>
        <dbReference type="ChEBI" id="CHEBI:57288"/>
        <dbReference type="ChEBI" id="CHEBI:456215"/>
        <dbReference type="EC" id="6.2.1.1"/>
    </reaction>
</comment>
<evidence type="ECO:0000259" key="9">
    <source>
        <dbReference type="Pfam" id="PF16177"/>
    </source>
</evidence>
<keyword evidence="5 6" id="KW-0007">Acetylation</keyword>
<evidence type="ECO:0000256" key="3">
    <source>
        <dbReference type="ARBA" id="ARBA00022741"/>
    </source>
</evidence>
<feature type="domain" description="Acetyl-coenzyme A synthetase N-terminal" evidence="9">
    <location>
        <begin position="36"/>
        <end position="90"/>
    </location>
</feature>
<dbReference type="Pfam" id="PF16177">
    <property type="entry name" value="ACAS_N"/>
    <property type="match status" value="1"/>
</dbReference>
<protein>
    <recommendedName>
        <fullName evidence="6">Acetyl-coenzyme A synthetase</fullName>
        <shortName evidence="6">AcCoA synthetase</shortName>
        <shortName evidence="6">Acs</shortName>
        <ecNumber evidence="6">6.2.1.1</ecNumber>
    </recommendedName>
    <alternativeName>
        <fullName evidence="6">Acetate--CoA ligase</fullName>
    </alternativeName>
    <alternativeName>
        <fullName evidence="6">Acyl-activating enzyme</fullName>
    </alternativeName>
</protein>
<sequence length="654" mass="73411">MTTDNSSMESVSHEHRKFPPASEFAASAHISGEAAYKALYEKSIQDPEAFWAEAAEELHWFKKWDSVLDASEAPFFKWFDGSRTNLSYNCLDRHIEAGRGDKIAIHWEGEPGDARDISYKQMHLEVCRFANAMKARGVKKGDRIAIYLPMIPELAIAVLACARIGAVHSVIFAGFSADSIRDRVLDSETCMVITADGGYRRGKMLELKQIVDEGIASCECVKDVVVVKRGDAHPVDCKMQEGRDSWYHDLVADVEDDCPAEEMEAEDLLFLLYTSGTTGKPKGIMHTTAGYQVYSYLTSKYVFDLKQDDVYWCTADVGWITGHTYIVYGIMQNGVTQVMYEGAPNHPDEGRFWDIIEKYKVSIFYTAPTAIRAFMKWGDDWVTRKDLSSLRLLGTVGEPINPEAWMWYHKMIGAERCPIVDTWWQTETGGHMLTPMPGATATKPGCATVPFFGVEPAILTDDGETVEAGILAIKKPWPGMLRGIYGDPQRFKDTYWCKWDGKYYFPGDGARRDEDGYIWILGRVDDVVNVSGHRIGTAELESVFVEHKDVAESAVVGVPHEIKGQGLVAFVTVIDGREQDDHLRKELVTMIDKSIGKFARPERILFSSDLPKTRSGKIMRRILRDIAEGKELGNVTTLADPTVVQDLQQQYLKG</sequence>
<name>A0ABU1AY37_9BACT</name>
<evidence type="ECO:0000313" key="10">
    <source>
        <dbReference type="EMBL" id="MDQ8209067.1"/>
    </source>
</evidence>
<reference evidence="10 11" key="1">
    <citation type="submission" date="2023-04" db="EMBL/GenBank/DDBJ databases">
        <title>A novel bacteria isolated from coastal sediment.</title>
        <authorList>
            <person name="Liu X.-J."/>
            <person name="Du Z.-J."/>
        </authorList>
    </citation>
    <scope>NUCLEOTIDE SEQUENCE [LARGE SCALE GENOMIC DNA]</scope>
    <source>
        <strain evidence="10 11">SDUM461003</strain>
    </source>
</reference>
<comment type="function">
    <text evidence="6">Catalyzes the conversion of acetate into acetyl-CoA (AcCoA), an essential intermediate at the junction of anabolic and catabolic pathways. AcsA undergoes a two-step reaction. In the first half reaction, AcsA combines acetate with ATP to form acetyl-adenylate (AcAMP) intermediate. In the second half reaction, it can then transfer the acetyl group from AcAMP to the sulfhydryl group of CoA, forming the product AcCoA.</text>
</comment>
<feature type="binding site" evidence="6">
    <location>
        <begin position="421"/>
        <end position="426"/>
    </location>
    <ligand>
        <name>ATP</name>
        <dbReference type="ChEBI" id="CHEBI:30616"/>
    </ligand>
</feature>
<comment type="caution">
    <text evidence="6">Lacks conserved residue(s) required for the propagation of feature annotation.</text>
</comment>
<evidence type="ECO:0000313" key="11">
    <source>
        <dbReference type="Proteomes" id="UP001225316"/>
    </source>
</evidence>
<dbReference type="InterPro" id="IPR025110">
    <property type="entry name" value="AMP-bd_C"/>
</dbReference>
<feature type="domain" description="AMP-dependent synthetase/ligase" evidence="7">
    <location>
        <begin position="97"/>
        <end position="485"/>
    </location>
</feature>
<keyword evidence="6" id="KW-0460">Magnesium</keyword>
<dbReference type="CDD" id="cd05966">
    <property type="entry name" value="ACS"/>
    <property type="match status" value="1"/>
</dbReference>
<evidence type="ECO:0000259" key="7">
    <source>
        <dbReference type="Pfam" id="PF00501"/>
    </source>
</evidence>
<feature type="binding site" evidence="6">
    <location>
        <position position="534"/>
    </location>
    <ligand>
        <name>ATP</name>
        <dbReference type="ChEBI" id="CHEBI:30616"/>
    </ligand>
</feature>
<dbReference type="RefSeq" id="WP_308951850.1">
    <property type="nucleotide sequence ID" value="NZ_JARXHW010000050.1"/>
</dbReference>
<feature type="binding site" evidence="6">
    <location>
        <position position="531"/>
    </location>
    <ligand>
        <name>CoA</name>
        <dbReference type="ChEBI" id="CHEBI:57287"/>
    </ligand>
</feature>
<dbReference type="Gene3D" id="3.40.50.12780">
    <property type="entry name" value="N-terminal domain of ligase-like"/>
    <property type="match status" value="1"/>
</dbReference>
<feature type="binding site" evidence="6">
    <location>
        <begin position="397"/>
        <end position="399"/>
    </location>
    <ligand>
        <name>ATP</name>
        <dbReference type="ChEBI" id="CHEBI:30616"/>
    </ligand>
</feature>
<dbReference type="InterPro" id="IPR045851">
    <property type="entry name" value="AMP-bd_C_sf"/>
</dbReference>
<dbReference type="PROSITE" id="PS00455">
    <property type="entry name" value="AMP_BINDING"/>
    <property type="match status" value="1"/>
</dbReference>
<dbReference type="Proteomes" id="UP001225316">
    <property type="component" value="Unassembled WGS sequence"/>
</dbReference>
<evidence type="ECO:0000256" key="6">
    <source>
        <dbReference type="HAMAP-Rule" id="MF_01123"/>
    </source>
</evidence>
<feature type="binding site" evidence="6">
    <location>
        <position position="523"/>
    </location>
    <ligand>
        <name>ATP</name>
        <dbReference type="ChEBI" id="CHEBI:30616"/>
    </ligand>
</feature>
<evidence type="ECO:0000259" key="8">
    <source>
        <dbReference type="Pfam" id="PF13193"/>
    </source>
</evidence>
<accession>A0ABU1AY37</accession>
<keyword evidence="11" id="KW-1185">Reference proteome</keyword>
<feature type="domain" description="AMP-binding enzyme C-terminal" evidence="8">
    <location>
        <begin position="539"/>
        <end position="617"/>
    </location>
</feature>
<evidence type="ECO:0000256" key="2">
    <source>
        <dbReference type="ARBA" id="ARBA00022598"/>
    </source>
</evidence>
<feature type="modified residue" description="N6-acetyllysine" evidence="6">
    <location>
        <position position="617"/>
    </location>
</feature>
<dbReference type="Pfam" id="PF13193">
    <property type="entry name" value="AMP-binding_C"/>
    <property type="match status" value="1"/>
</dbReference>
<dbReference type="HAMAP" id="MF_01123">
    <property type="entry name" value="Ac_CoA_synth"/>
    <property type="match status" value="1"/>
</dbReference>
<evidence type="ECO:0000256" key="5">
    <source>
        <dbReference type="ARBA" id="ARBA00022990"/>
    </source>
</evidence>
<organism evidence="10 11">
    <name type="scientific">Thalassobacterium maritimum</name>
    <dbReference type="NCBI Taxonomy" id="3041265"/>
    <lineage>
        <taxon>Bacteria</taxon>
        <taxon>Pseudomonadati</taxon>
        <taxon>Verrucomicrobiota</taxon>
        <taxon>Opitutia</taxon>
        <taxon>Puniceicoccales</taxon>
        <taxon>Coraliomargaritaceae</taxon>
        <taxon>Thalassobacterium</taxon>
    </lineage>
</organism>
<proteinExistence type="inferred from homology"/>
<keyword evidence="3 6" id="KW-0547">Nucleotide-binding</keyword>
<dbReference type="NCBIfam" id="TIGR02188">
    <property type="entry name" value="Ac_CoA_lig_AcsA"/>
    <property type="match status" value="1"/>
</dbReference>
<keyword evidence="2 6" id="KW-0436">Ligase</keyword>
<dbReference type="Pfam" id="PF00501">
    <property type="entry name" value="AMP-binding"/>
    <property type="match status" value="1"/>
</dbReference>
<comment type="cofactor">
    <cofactor evidence="6">
        <name>Mg(2+)</name>
        <dbReference type="ChEBI" id="CHEBI:18420"/>
    </cofactor>
</comment>
<dbReference type="PANTHER" id="PTHR24095">
    <property type="entry name" value="ACETYL-COENZYME A SYNTHETASE"/>
    <property type="match status" value="1"/>
</dbReference>
<keyword evidence="6" id="KW-0479">Metal-binding</keyword>
<feature type="binding site" evidence="6">
    <location>
        <begin position="200"/>
        <end position="203"/>
    </location>
    <ligand>
        <name>CoA</name>
        <dbReference type="ChEBI" id="CHEBI:57287"/>
    </ligand>
</feature>
<feature type="binding site" evidence="6">
    <location>
        <position position="321"/>
    </location>
    <ligand>
        <name>CoA</name>
        <dbReference type="ChEBI" id="CHEBI:57287"/>
    </ligand>
</feature>
<dbReference type="Gene3D" id="3.30.300.30">
    <property type="match status" value="1"/>
</dbReference>
<dbReference type="NCBIfam" id="NF001208">
    <property type="entry name" value="PRK00174.1"/>
    <property type="match status" value="1"/>
</dbReference>
<keyword evidence="4 6" id="KW-0067">ATP-binding</keyword>